<proteinExistence type="predicted"/>
<dbReference type="HOGENOM" id="CLU_1817218_0_0_1"/>
<name>A0A0C3Q1K6_9AGAM</name>
<gene>
    <name evidence="1" type="ORF">M407DRAFT_120533</name>
</gene>
<protein>
    <submittedName>
        <fullName evidence="1">Uncharacterized protein</fullName>
    </submittedName>
</protein>
<keyword evidence="2" id="KW-1185">Reference proteome</keyword>
<evidence type="ECO:0000313" key="1">
    <source>
        <dbReference type="EMBL" id="KIO22115.1"/>
    </source>
</evidence>
<organism evidence="1 2">
    <name type="scientific">Tulasnella calospora MUT 4182</name>
    <dbReference type="NCBI Taxonomy" id="1051891"/>
    <lineage>
        <taxon>Eukaryota</taxon>
        <taxon>Fungi</taxon>
        <taxon>Dikarya</taxon>
        <taxon>Basidiomycota</taxon>
        <taxon>Agaricomycotina</taxon>
        <taxon>Agaricomycetes</taxon>
        <taxon>Cantharellales</taxon>
        <taxon>Tulasnellaceae</taxon>
        <taxon>Tulasnella</taxon>
    </lineage>
</organism>
<dbReference type="Proteomes" id="UP000054248">
    <property type="component" value="Unassembled WGS sequence"/>
</dbReference>
<reference evidence="2" key="2">
    <citation type="submission" date="2015-01" db="EMBL/GenBank/DDBJ databases">
        <title>Evolutionary Origins and Diversification of the Mycorrhizal Mutualists.</title>
        <authorList>
            <consortium name="DOE Joint Genome Institute"/>
            <consortium name="Mycorrhizal Genomics Consortium"/>
            <person name="Kohler A."/>
            <person name="Kuo A."/>
            <person name="Nagy L.G."/>
            <person name="Floudas D."/>
            <person name="Copeland A."/>
            <person name="Barry K.W."/>
            <person name="Cichocki N."/>
            <person name="Veneault-Fourrey C."/>
            <person name="LaButti K."/>
            <person name="Lindquist E.A."/>
            <person name="Lipzen A."/>
            <person name="Lundell T."/>
            <person name="Morin E."/>
            <person name="Murat C."/>
            <person name="Riley R."/>
            <person name="Ohm R."/>
            <person name="Sun H."/>
            <person name="Tunlid A."/>
            <person name="Henrissat B."/>
            <person name="Grigoriev I.V."/>
            <person name="Hibbett D.S."/>
            <person name="Martin F."/>
        </authorList>
    </citation>
    <scope>NUCLEOTIDE SEQUENCE [LARGE SCALE GENOMIC DNA]</scope>
    <source>
        <strain evidence="2">MUT 4182</strain>
    </source>
</reference>
<reference evidence="1 2" key="1">
    <citation type="submission" date="2014-04" db="EMBL/GenBank/DDBJ databases">
        <authorList>
            <consortium name="DOE Joint Genome Institute"/>
            <person name="Kuo A."/>
            <person name="Girlanda M."/>
            <person name="Perotto S."/>
            <person name="Kohler A."/>
            <person name="Nagy L.G."/>
            <person name="Floudas D."/>
            <person name="Copeland A."/>
            <person name="Barry K.W."/>
            <person name="Cichocki N."/>
            <person name="Veneault-Fourrey C."/>
            <person name="LaButti K."/>
            <person name="Lindquist E.A."/>
            <person name="Lipzen A."/>
            <person name="Lundell T."/>
            <person name="Morin E."/>
            <person name="Murat C."/>
            <person name="Sun H."/>
            <person name="Tunlid A."/>
            <person name="Henrissat B."/>
            <person name="Grigoriev I.V."/>
            <person name="Hibbett D.S."/>
            <person name="Martin F."/>
            <person name="Nordberg H.P."/>
            <person name="Cantor M.N."/>
            <person name="Hua S.X."/>
        </authorList>
    </citation>
    <scope>NUCLEOTIDE SEQUENCE [LARGE SCALE GENOMIC DNA]</scope>
    <source>
        <strain evidence="1 2">MUT 4182</strain>
    </source>
</reference>
<dbReference type="AlphaFoldDB" id="A0A0C3Q1K6"/>
<sequence>MSVMRCKCGKDCLAKVGQPFKCDSAEFEISLLRAGPRRWAPKNQLLLLSLRSTLIRPTASTNWRCGESRLAATSRQSGCPRTRRSCCSSCQASQREHAMQQIFADSTCETCCQGLLRKFEQISHFPPSAIACYRASVAQIIL</sequence>
<dbReference type="EMBL" id="KN823118">
    <property type="protein sequence ID" value="KIO22115.1"/>
    <property type="molecule type" value="Genomic_DNA"/>
</dbReference>
<accession>A0A0C3Q1K6</accession>
<evidence type="ECO:0000313" key="2">
    <source>
        <dbReference type="Proteomes" id="UP000054248"/>
    </source>
</evidence>